<reference evidence="1 2" key="1">
    <citation type="journal article" date="2015" name="Nature">
        <title>rRNA introns, odd ribosomes, and small enigmatic genomes across a large radiation of phyla.</title>
        <authorList>
            <person name="Brown C.T."/>
            <person name="Hug L.A."/>
            <person name="Thomas B.C."/>
            <person name="Sharon I."/>
            <person name="Castelle C.J."/>
            <person name="Singh A."/>
            <person name="Wilkins M.J."/>
            <person name="Williams K.H."/>
            <person name="Banfield J.F."/>
        </authorList>
    </citation>
    <scope>NUCLEOTIDE SEQUENCE [LARGE SCALE GENOMIC DNA]</scope>
</reference>
<protein>
    <submittedName>
        <fullName evidence="1">Uncharacterized protein</fullName>
    </submittedName>
</protein>
<evidence type="ECO:0000313" key="2">
    <source>
        <dbReference type="Proteomes" id="UP000034591"/>
    </source>
</evidence>
<gene>
    <name evidence="1" type="ORF">US53_C0066G0008</name>
</gene>
<evidence type="ECO:0000313" key="1">
    <source>
        <dbReference type="EMBL" id="KKQ36059.1"/>
    </source>
</evidence>
<sequence length="115" mass="13668">MGYEDLEEGEKLKGSKPQTTTTMTLQKAIDMGEYDPEYLSTFPEWLNLSLHIQFQYIREALDNRHRHLITQWAEINNMLDFSLKPHLADALGNIQKQLKKLDRDREKLYLEYSHE</sequence>
<dbReference type="AlphaFoldDB" id="A0A0G0JH21"/>
<dbReference type="Proteomes" id="UP000034591">
    <property type="component" value="Unassembled WGS sequence"/>
</dbReference>
<accession>A0A0G0JH21</accession>
<organism evidence="1 2">
    <name type="scientific">Candidatus Woesebacteria bacterium GW2011_GWA1_37_7</name>
    <dbReference type="NCBI Taxonomy" id="1618545"/>
    <lineage>
        <taxon>Bacteria</taxon>
        <taxon>Candidatus Woeseibacteriota</taxon>
    </lineage>
</organism>
<comment type="caution">
    <text evidence="1">The sequence shown here is derived from an EMBL/GenBank/DDBJ whole genome shotgun (WGS) entry which is preliminary data.</text>
</comment>
<dbReference type="EMBL" id="LBTI01000066">
    <property type="protein sequence ID" value="KKQ36059.1"/>
    <property type="molecule type" value="Genomic_DNA"/>
</dbReference>
<proteinExistence type="predicted"/>
<name>A0A0G0JH21_9BACT</name>